<dbReference type="PRINTS" id="PR01590">
    <property type="entry name" value="HTHFIS"/>
</dbReference>
<dbReference type="Pfam" id="PF00158">
    <property type="entry name" value="Sigma54_activat"/>
    <property type="match status" value="1"/>
</dbReference>
<dbReference type="InterPro" id="IPR058031">
    <property type="entry name" value="AAA_lid_NorR"/>
</dbReference>
<dbReference type="PANTHER" id="PTHR32071">
    <property type="entry name" value="TRANSCRIPTIONAL REGULATORY PROTEIN"/>
    <property type="match status" value="1"/>
</dbReference>
<dbReference type="InterPro" id="IPR002078">
    <property type="entry name" value="Sigma_54_int"/>
</dbReference>
<dbReference type="Gene3D" id="1.10.8.60">
    <property type="match status" value="1"/>
</dbReference>
<keyword evidence="8" id="KW-1185">Reference proteome</keyword>
<dbReference type="PROSITE" id="PS50112">
    <property type="entry name" value="PAS"/>
    <property type="match status" value="1"/>
</dbReference>
<evidence type="ECO:0000256" key="2">
    <source>
        <dbReference type="ARBA" id="ARBA00022840"/>
    </source>
</evidence>
<dbReference type="SUPFAM" id="SSF52540">
    <property type="entry name" value="P-loop containing nucleoside triphosphate hydrolases"/>
    <property type="match status" value="1"/>
</dbReference>
<dbReference type="InterPro" id="IPR025662">
    <property type="entry name" value="Sigma_54_int_dom_ATP-bd_1"/>
</dbReference>
<dbReference type="Pfam" id="PF25601">
    <property type="entry name" value="AAA_lid_14"/>
    <property type="match status" value="1"/>
</dbReference>
<evidence type="ECO:0000256" key="3">
    <source>
        <dbReference type="ARBA" id="ARBA00023015"/>
    </source>
</evidence>
<evidence type="ECO:0000259" key="6">
    <source>
        <dbReference type="PROSITE" id="PS50112"/>
    </source>
</evidence>
<proteinExistence type="predicted"/>
<keyword evidence="2" id="KW-0067">ATP-binding</keyword>
<protein>
    <submittedName>
        <fullName evidence="7">Sigma-54 interaction domain-containing protein</fullName>
    </submittedName>
</protein>
<dbReference type="InterPro" id="IPR027417">
    <property type="entry name" value="P-loop_NTPase"/>
</dbReference>
<reference evidence="8" key="1">
    <citation type="journal article" date="2019" name="Int. J. Syst. Evol. Microbiol.">
        <title>The Global Catalogue of Microorganisms (GCM) 10K type strain sequencing project: providing services to taxonomists for standard genome sequencing and annotation.</title>
        <authorList>
            <consortium name="The Broad Institute Genomics Platform"/>
            <consortium name="The Broad Institute Genome Sequencing Center for Infectious Disease"/>
            <person name="Wu L."/>
            <person name="Ma J."/>
        </authorList>
    </citation>
    <scope>NUCLEOTIDE SEQUENCE [LARGE SCALE GENOMIC DNA]</scope>
    <source>
        <strain evidence="8">CECT 7184</strain>
    </source>
</reference>
<keyword evidence="4" id="KW-0804">Transcription</keyword>
<dbReference type="PROSITE" id="PS50045">
    <property type="entry name" value="SIGMA54_INTERACT_4"/>
    <property type="match status" value="1"/>
</dbReference>
<dbReference type="CDD" id="cd00130">
    <property type="entry name" value="PAS"/>
    <property type="match status" value="1"/>
</dbReference>
<feature type="domain" description="Sigma-54 factor interaction" evidence="5">
    <location>
        <begin position="147"/>
        <end position="377"/>
    </location>
</feature>
<evidence type="ECO:0000256" key="1">
    <source>
        <dbReference type="ARBA" id="ARBA00022741"/>
    </source>
</evidence>
<dbReference type="Pfam" id="PF00989">
    <property type="entry name" value="PAS"/>
    <property type="match status" value="1"/>
</dbReference>
<gene>
    <name evidence="7" type="ORF">ACFPU1_06725</name>
</gene>
<sequence length="464" mass="52215">MSEELSFDILHTVLDSAYEGIVIVDKQARIIHFNNAYSRITGIKKEQALGQPVTDIIDNTQLHMTLQTGQAERGKIQVISGQEMVVHRIPIWRGEEVVAAVGMLIFEGVSELHKILEMHQEKERKADKALADSQKKNKKQMVTLDQIIGKSKEMSETKRIARRAAKTLATVLITGESGTGKEMFAQSIHQLSPFADGPFVSVNCAAIPEHLLEAELFGYEEGAFTGARKGGKPGKFELADQGTLFLDEIGDMPMIMQSKILRVLQEKEGMRVGGLKPYRTNVRIVAATNKELEQMVSEGGFREDLYYRLNIIRLHIPPLRERKEDIPLLLSYYVKEICERYLASPKHFTEEAVKLLTAYNWPGNIREVVNIVERIVSLAEGEEISATDLPSMVLRHQDSHAPVSFSGGETTEVLDTVRKESMEQEREVIINVLKETKGNKSQAAKKLGIHRSTLYEKLKKLQIK</sequence>
<dbReference type="Pfam" id="PF02954">
    <property type="entry name" value="HTH_8"/>
    <property type="match status" value="1"/>
</dbReference>
<dbReference type="InterPro" id="IPR035965">
    <property type="entry name" value="PAS-like_dom_sf"/>
</dbReference>
<dbReference type="InterPro" id="IPR003593">
    <property type="entry name" value="AAA+_ATPase"/>
</dbReference>
<accession>A0ABW0YQ26</accession>
<dbReference type="Gene3D" id="3.40.50.300">
    <property type="entry name" value="P-loop containing nucleotide triphosphate hydrolases"/>
    <property type="match status" value="1"/>
</dbReference>
<evidence type="ECO:0000313" key="7">
    <source>
        <dbReference type="EMBL" id="MFC5712469.1"/>
    </source>
</evidence>
<evidence type="ECO:0000256" key="4">
    <source>
        <dbReference type="ARBA" id="ARBA00023163"/>
    </source>
</evidence>
<dbReference type="EMBL" id="JBHSOZ010000003">
    <property type="protein sequence ID" value="MFC5712469.1"/>
    <property type="molecule type" value="Genomic_DNA"/>
</dbReference>
<keyword evidence="3" id="KW-0805">Transcription regulation</keyword>
<dbReference type="Gene3D" id="1.10.10.60">
    <property type="entry name" value="Homeodomain-like"/>
    <property type="match status" value="1"/>
</dbReference>
<dbReference type="Gene3D" id="3.30.450.20">
    <property type="entry name" value="PAS domain"/>
    <property type="match status" value="1"/>
</dbReference>
<dbReference type="InterPro" id="IPR002197">
    <property type="entry name" value="HTH_Fis"/>
</dbReference>
<dbReference type="Proteomes" id="UP001596142">
    <property type="component" value="Unassembled WGS sequence"/>
</dbReference>
<dbReference type="NCBIfam" id="TIGR00229">
    <property type="entry name" value="sensory_box"/>
    <property type="match status" value="1"/>
</dbReference>
<dbReference type="PROSITE" id="PS00675">
    <property type="entry name" value="SIGMA54_INTERACT_1"/>
    <property type="match status" value="1"/>
</dbReference>
<evidence type="ECO:0000313" key="8">
    <source>
        <dbReference type="Proteomes" id="UP001596142"/>
    </source>
</evidence>
<dbReference type="SUPFAM" id="SSF55785">
    <property type="entry name" value="PYP-like sensor domain (PAS domain)"/>
    <property type="match status" value="1"/>
</dbReference>
<organism evidence="7 8">
    <name type="scientific">Thalassorhabdus alkalitolerans</name>
    <dbReference type="NCBI Taxonomy" id="2282697"/>
    <lineage>
        <taxon>Bacteria</taxon>
        <taxon>Bacillati</taxon>
        <taxon>Bacillota</taxon>
        <taxon>Bacilli</taxon>
        <taxon>Bacillales</taxon>
        <taxon>Bacillaceae</taxon>
        <taxon>Thalassorhabdus</taxon>
    </lineage>
</organism>
<keyword evidence="1" id="KW-0547">Nucleotide-binding</keyword>
<dbReference type="InterPro" id="IPR009057">
    <property type="entry name" value="Homeodomain-like_sf"/>
</dbReference>
<dbReference type="PANTHER" id="PTHR32071:SF57">
    <property type="entry name" value="C4-DICARBOXYLATE TRANSPORT TRANSCRIPTIONAL REGULATORY PROTEIN DCTD"/>
    <property type="match status" value="1"/>
</dbReference>
<evidence type="ECO:0000259" key="5">
    <source>
        <dbReference type="PROSITE" id="PS50045"/>
    </source>
</evidence>
<dbReference type="SMART" id="SM00091">
    <property type="entry name" value="PAS"/>
    <property type="match status" value="1"/>
</dbReference>
<name>A0ABW0YQ26_9BACI</name>
<dbReference type="InterPro" id="IPR013767">
    <property type="entry name" value="PAS_fold"/>
</dbReference>
<dbReference type="RefSeq" id="WP_385940488.1">
    <property type="nucleotide sequence ID" value="NZ_JBHSOZ010000003.1"/>
</dbReference>
<comment type="caution">
    <text evidence="7">The sequence shown here is derived from an EMBL/GenBank/DDBJ whole genome shotgun (WGS) entry which is preliminary data.</text>
</comment>
<dbReference type="SUPFAM" id="SSF46689">
    <property type="entry name" value="Homeodomain-like"/>
    <property type="match status" value="1"/>
</dbReference>
<feature type="domain" description="PAS" evidence="6">
    <location>
        <begin position="6"/>
        <end position="57"/>
    </location>
</feature>
<dbReference type="CDD" id="cd00009">
    <property type="entry name" value="AAA"/>
    <property type="match status" value="1"/>
</dbReference>
<dbReference type="SMART" id="SM00382">
    <property type="entry name" value="AAA"/>
    <property type="match status" value="1"/>
</dbReference>
<dbReference type="InterPro" id="IPR000014">
    <property type="entry name" value="PAS"/>
</dbReference>